<proteinExistence type="predicted"/>
<accession>A0A484AZY8</accession>
<gene>
    <name evidence="2" type="ORF">AWZ03_011623</name>
</gene>
<reference evidence="2 3" key="1">
    <citation type="journal article" date="2019" name="J. Hered.">
        <title>An Improved Genome Assembly for Drosophila navojoa, the Basal Species in the mojavensis Cluster.</title>
        <authorList>
            <person name="Vanderlinde T."/>
            <person name="Dupim E.G."/>
            <person name="Nazario-Yepiz N.O."/>
            <person name="Carvalho A.B."/>
        </authorList>
    </citation>
    <scope>NUCLEOTIDE SEQUENCE [LARGE SCALE GENOMIC DNA]</scope>
    <source>
        <strain evidence="2">Navoj_Jal97</strain>
        <tissue evidence="2">Whole organism</tissue>
    </source>
</reference>
<evidence type="ECO:0000256" key="1">
    <source>
        <dbReference type="SAM" id="SignalP"/>
    </source>
</evidence>
<organism evidence="2 3">
    <name type="scientific">Drosophila navojoa</name>
    <name type="common">Fruit fly</name>
    <dbReference type="NCBI Taxonomy" id="7232"/>
    <lineage>
        <taxon>Eukaryota</taxon>
        <taxon>Metazoa</taxon>
        <taxon>Ecdysozoa</taxon>
        <taxon>Arthropoda</taxon>
        <taxon>Hexapoda</taxon>
        <taxon>Insecta</taxon>
        <taxon>Pterygota</taxon>
        <taxon>Neoptera</taxon>
        <taxon>Endopterygota</taxon>
        <taxon>Diptera</taxon>
        <taxon>Brachycera</taxon>
        <taxon>Muscomorpha</taxon>
        <taxon>Ephydroidea</taxon>
        <taxon>Drosophilidae</taxon>
        <taxon>Drosophila</taxon>
    </lineage>
</organism>
<dbReference type="AlphaFoldDB" id="A0A484AZY8"/>
<feature type="signal peptide" evidence="1">
    <location>
        <begin position="1"/>
        <end position="17"/>
    </location>
</feature>
<protein>
    <submittedName>
        <fullName evidence="2">Uncharacterized protein</fullName>
    </submittedName>
</protein>
<evidence type="ECO:0000313" key="2">
    <source>
        <dbReference type="EMBL" id="TDG41954.1"/>
    </source>
</evidence>
<feature type="chain" id="PRO_5019816094" evidence="1">
    <location>
        <begin position="18"/>
        <end position="98"/>
    </location>
</feature>
<dbReference type="EMBL" id="LSRL02000283">
    <property type="protein sequence ID" value="TDG41954.1"/>
    <property type="molecule type" value="Genomic_DNA"/>
</dbReference>
<sequence length="98" mass="10428">MMQWELTPTLTLTLTLAVEHQQGQDQQQDSPLGCWQEAEPTAIYQLPIANCQLPAAICRLPTAVHQSVIDSSCVGVDVDVGVGVGGCRLLIVVATNGN</sequence>
<keyword evidence="1" id="KW-0732">Signal</keyword>
<dbReference type="Proteomes" id="UP000295192">
    <property type="component" value="Unassembled WGS sequence"/>
</dbReference>
<evidence type="ECO:0000313" key="3">
    <source>
        <dbReference type="Proteomes" id="UP000295192"/>
    </source>
</evidence>
<keyword evidence="3" id="KW-1185">Reference proteome</keyword>
<name>A0A484AZY8_DRONA</name>
<comment type="caution">
    <text evidence="2">The sequence shown here is derived from an EMBL/GenBank/DDBJ whole genome shotgun (WGS) entry which is preliminary data.</text>
</comment>